<name>Q1PXX9_KUEST</name>
<proteinExistence type="predicted"/>
<reference evidence="1" key="1">
    <citation type="journal article" date="2006" name="Nature">
        <title>Deciphering the evolution and metabolism of an anammox bacterium from a community genome.</title>
        <authorList>
            <person name="Strous M."/>
            <person name="Pelletier E."/>
            <person name="Mangenot S."/>
            <person name="Rattei T."/>
            <person name="Lehner A."/>
            <person name="Taylor M.W."/>
            <person name="Horn M."/>
            <person name="Daims H."/>
            <person name="Bartol-Mavel D."/>
            <person name="Wincker P."/>
            <person name="Barbe V."/>
            <person name="Fonknechten N."/>
            <person name="Vallenet D."/>
            <person name="Segurens B."/>
            <person name="Schenowitz-Truong C."/>
            <person name="Medigue C."/>
            <person name="Collingro A."/>
            <person name="Snel B."/>
            <person name="Dutilh B.E."/>
            <person name="OpDenCamp H.J.M."/>
            <person name="vanDerDrift C."/>
            <person name="Cirpus I."/>
            <person name="vanDePas-Schoonen K.T."/>
            <person name="Harhangi H.R."/>
            <person name="vanNiftrik L."/>
            <person name="Schmid M."/>
            <person name="Keltjens J."/>
            <person name="vanDeVossenberg J."/>
            <person name="Kartal B."/>
            <person name="Meier H."/>
            <person name="Frishman D."/>
            <person name="Huynen M.A."/>
            <person name="Mewes H."/>
            <person name="Weissenbach J."/>
            <person name="Jetten M.S.M."/>
            <person name="Wagner M."/>
            <person name="LePaslier D."/>
        </authorList>
    </citation>
    <scope>NUCLEOTIDE SEQUENCE</scope>
</reference>
<dbReference type="Proteomes" id="UP000501926">
    <property type="component" value="Chromosome"/>
</dbReference>
<reference evidence="1" key="2">
    <citation type="submission" date="2006-01" db="EMBL/GenBank/DDBJ databases">
        <authorList>
            <person name="Genoscope"/>
        </authorList>
    </citation>
    <scope>NUCLEOTIDE SEQUENCE</scope>
</reference>
<evidence type="ECO:0000313" key="1">
    <source>
        <dbReference type="EMBL" id="CAJ72894.1"/>
    </source>
</evidence>
<dbReference type="EMBL" id="CP049055">
    <property type="protein sequence ID" value="QII09717.1"/>
    <property type="molecule type" value="Genomic_DNA"/>
</dbReference>
<sequence length="53" mass="5943">MGYKTTISLQPLLPILHCHPLIHHAVSLNTDSPSFYLDPKICFISKKLLPKAT</sequence>
<dbReference type="EMBL" id="CT573072">
    <property type="protein sequence ID" value="CAJ72894.1"/>
    <property type="molecule type" value="Genomic_DNA"/>
</dbReference>
<accession>Q1PXX9</accession>
<reference evidence="2 3" key="3">
    <citation type="submission" date="2020-02" db="EMBL/GenBank/DDBJ databases">
        <title>Newly sequenced genome of strain CSTR1 showed variability in Candidatus Kuenenia stuttgartiensis genomes.</title>
        <authorList>
            <person name="Ding C."/>
            <person name="Adrian L."/>
        </authorList>
    </citation>
    <scope>NUCLEOTIDE SEQUENCE [LARGE SCALE GENOMIC DNA]</scope>
    <source>
        <strain evidence="2 3">CSTR1</strain>
    </source>
</reference>
<evidence type="ECO:0000313" key="3">
    <source>
        <dbReference type="Proteomes" id="UP000501926"/>
    </source>
</evidence>
<dbReference type="AlphaFoldDB" id="Q1PXX9"/>
<organism evidence="1">
    <name type="scientific">Kuenenia stuttgartiensis</name>
    <dbReference type="NCBI Taxonomy" id="174633"/>
    <lineage>
        <taxon>Bacteria</taxon>
        <taxon>Pseudomonadati</taxon>
        <taxon>Planctomycetota</taxon>
        <taxon>Candidatus Brocadiia</taxon>
        <taxon>Candidatus Brocadiales</taxon>
        <taxon>Candidatus Brocadiaceae</taxon>
        <taxon>Candidatus Kuenenia</taxon>
    </lineage>
</organism>
<evidence type="ECO:0000313" key="2">
    <source>
        <dbReference type="EMBL" id="QII09717.1"/>
    </source>
</evidence>
<gene>
    <name evidence="2" type="ORF">KsCSTR_03380</name>
    <name evidence="1" type="ORF">kustd2149</name>
</gene>
<protein>
    <submittedName>
        <fullName evidence="1">Uncharacterized protein</fullName>
    </submittedName>
</protein>